<evidence type="ECO:0000313" key="9">
    <source>
        <dbReference type="Proteomes" id="UP001596226"/>
    </source>
</evidence>
<evidence type="ECO:0000256" key="1">
    <source>
        <dbReference type="ARBA" id="ARBA00010617"/>
    </source>
</evidence>
<evidence type="ECO:0000256" key="7">
    <source>
        <dbReference type="RuleBase" id="RU000461"/>
    </source>
</evidence>
<keyword evidence="9" id="KW-1185">Reference proteome</keyword>
<sequence>MAAPHTVPVQPRRAGSVPLRQVVPNLFREPVHTLVDIGERSQGEVVKLSLGAFRPYLVTRPEHLQRVLRENSENYARAGDGLHWRPLKRLFGDGILGDGEHWRNGREILQPLFTARRIDSLVDRLAGTIEKVVDELDEPARTGQPVDMGTVQARIVCSAIMEVLFGNKISVPQAMRLIEAQDAIASSVMPRLLVPWAPTSMPMPGDRAFRQAVELIDDMLLPIVRASRTTAESDGDDIFATLWRGRTEGGARLNERQVRDNAVSMIATATETTITVLTWLWPHIAQDERIAERLYGEIDRVVGDAPVRREHLRELRYTRQVLDELVRLYPIGWLMPRSAVRADVLGGVRIEAGATVVISPFITQRMSAFWDRPEVFDPDRFDPGQARNRHRYAHFPFGGGPHQCIGMHLFYLEATLIVATLLSRFRIRLQRPAVPGIKLAAALRPLERVEVTLEPVRRVPA</sequence>
<organism evidence="8 9">
    <name type="scientific">Micromonospora vulcania</name>
    <dbReference type="NCBI Taxonomy" id="1441873"/>
    <lineage>
        <taxon>Bacteria</taxon>
        <taxon>Bacillati</taxon>
        <taxon>Actinomycetota</taxon>
        <taxon>Actinomycetes</taxon>
        <taxon>Micromonosporales</taxon>
        <taxon>Micromonosporaceae</taxon>
        <taxon>Micromonospora</taxon>
    </lineage>
</organism>
<gene>
    <name evidence="8" type="ORF">ACFQGL_31155</name>
</gene>
<dbReference type="PROSITE" id="PS00086">
    <property type="entry name" value="CYTOCHROME_P450"/>
    <property type="match status" value="1"/>
</dbReference>
<dbReference type="EMBL" id="JBHSQS010000041">
    <property type="protein sequence ID" value="MFC5927812.1"/>
    <property type="molecule type" value="Genomic_DNA"/>
</dbReference>
<dbReference type="InterPro" id="IPR036396">
    <property type="entry name" value="Cyt_P450_sf"/>
</dbReference>
<dbReference type="Proteomes" id="UP001596226">
    <property type="component" value="Unassembled WGS sequence"/>
</dbReference>
<evidence type="ECO:0000256" key="4">
    <source>
        <dbReference type="ARBA" id="ARBA00023002"/>
    </source>
</evidence>
<keyword evidence="2 7" id="KW-0349">Heme</keyword>
<reference evidence="9" key="1">
    <citation type="journal article" date="2019" name="Int. J. Syst. Evol. Microbiol.">
        <title>The Global Catalogue of Microorganisms (GCM) 10K type strain sequencing project: providing services to taxonomists for standard genome sequencing and annotation.</title>
        <authorList>
            <consortium name="The Broad Institute Genomics Platform"/>
            <consortium name="The Broad Institute Genome Sequencing Center for Infectious Disease"/>
            <person name="Wu L."/>
            <person name="Ma J."/>
        </authorList>
    </citation>
    <scope>NUCLEOTIDE SEQUENCE [LARGE SCALE GENOMIC DNA]</scope>
    <source>
        <strain evidence="9">CGMCC 4.7144</strain>
    </source>
</reference>
<keyword evidence="6 7" id="KW-0503">Monooxygenase</keyword>
<name>A0ABW1HHK6_9ACTN</name>
<accession>A0ABW1HHK6</accession>
<protein>
    <submittedName>
        <fullName evidence="8">Cytochrome P450</fullName>
    </submittedName>
</protein>
<dbReference type="PANTHER" id="PTHR24291:SF50">
    <property type="entry name" value="BIFUNCTIONAL ALBAFLAVENONE MONOOXYGENASE_TERPENE SYNTHASE"/>
    <property type="match status" value="1"/>
</dbReference>
<dbReference type="Gene3D" id="1.10.630.10">
    <property type="entry name" value="Cytochrome P450"/>
    <property type="match status" value="1"/>
</dbReference>
<dbReference type="PRINTS" id="PR00463">
    <property type="entry name" value="EP450I"/>
</dbReference>
<evidence type="ECO:0000256" key="3">
    <source>
        <dbReference type="ARBA" id="ARBA00022723"/>
    </source>
</evidence>
<dbReference type="PANTHER" id="PTHR24291">
    <property type="entry name" value="CYTOCHROME P450 FAMILY 4"/>
    <property type="match status" value="1"/>
</dbReference>
<dbReference type="RefSeq" id="WP_377516232.1">
    <property type="nucleotide sequence ID" value="NZ_JBHSQS010000041.1"/>
</dbReference>
<evidence type="ECO:0000256" key="2">
    <source>
        <dbReference type="ARBA" id="ARBA00022617"/>
    </source>
</evidence>
<dbReference type="InterPro" id="IPR001128">
    <property type="entry name" value="Cyt_P450"/>
</dbReference>
<keyword evidence="3 7" id="KW-0479">Metal-binding</keyword>
<dbReference type="SUPFAM" id="SSF48264">
    <property type="entry name" value="Cytochrome P450"/>
    <property type="match status" value="1"/>
</dbReference>
<dbReference type="InterPro" id="IPR050196">
    <property type="entry name" value="Cytochrome_P450_Monoox"/>
</dbReference>
<evidence type="ECO:0000313" key="8">
    <source>
        <dbReference type="EMBL" id="MFC5927812.1"/>
    </source>
</evidence>
<comment type="caution">
    <text evidence="8">The sequence shown here is derived from an EMBL/GenBank/DDBJ whole genome shotgun (WGS) entry which is preliminary data.</text>
</comment>
<dbReference type="InterPro" id="IPR002401">
    <property type="entry name" value="Cyt_P450_E_grp-I"/>
</dbReference>
<keyword evidence="5 7" id="KW-0408">Iron</keyword>
<evidence type="ECO:0000256" key="6">
    <source>
        <dbReference type="ARBA" id="ARBA00023033"/>
    </source>
</evidence>
<dbReference type="InterPro" id="IPR017972">
    <property type="entry name" value="Cyt_P450_CS"/>
</dbReference>
<evidence type="ECO:0000256" key="5">
    <source>
        <dbReference type="ARBA" id="ARBA00023004"/>
    </source>
</evidence>
<dbReference type="PRINTS" id="PR00385">
    <property type="entry name" value="P450"/>
</dbReference>
<keyword evidence="4 7" id="KW-0560">Oxidoreductase</keyword>
<proteinExistence type="inferred from homology"/>
<dbReference type="Pfam" id="PF00067">
    <property type="entry name" value="p450"/>
    <property type="match status" value="1"/>
</dbReference>
<comment type="similarity">
    <text evidence="1 7">Belongs to the cytochrome P450 family.</text>
</comment>